<dbReference type="Gene3D" id="1.10.10.10">
    <property type="entry name" value="Winged helix-like DNA-binding domain superfamily/Winged helix DNA-binding domain"/>
    <property type="match status" value="1"/>
</dbReference>
<dbReference type="InterPro" id="IPR036388">
    <property type="entry name" value="WH-like_DNA-bd_sf"/>
</dbReference>
<dbReference type="InterPro" id="IPR009057">
    <property type="entry name" value="Homeodomain-like_sf"/>
</dbReference>
<evidence type="ECO:0000256" key="1">
    <source>
        <dbReference type="SAM" id="MobiDB-lite"/>
    </source>
</evidence>
<feature type="compositionally biased region" description="Basic and acidic residues" evidence="1">
    <location>
        <begin position="234"/>
        <end position="244"/>
    </location>
</feature>
<evidence type="ECO:0000313" key="3">
    <source>
        <dbReference type="Proteomes" id="UP001156627"/>
    </source>
</evidence>
<gene>
    <name evidence="2" type="ORF">GCM10007898_29800</name>
</gene>
<dbReference type="EMBL" id="BSOA01000034">
    <property type="protein sequence ID" value="GLQ89407.1"/>
    <property type="molecule type" value="Genomic_DNA"/>
</dbReference>
<evidence type="ECO:0000313" key="2">
    <source>
        <dbReference type="EMBL" id="GLQ89407.1"/>
    </source>
</evidence>
<reference evidence="3" key="1">
    <citation type="journal article" date="2019" name="Int. J. Syst. Evol. Microbiol.">
        <title>The Global Catalogue of Microorganisms (GCM) 10K type strain sequencing project: providing services to taxonomists for standard genome sequencing and annotation.</title>
        <authorList>
            <consortium name="The Broad Institute Genomics Platform"/>
            <consortium name="The Broad Institute Genome Sequencing Center for Infectious Disease"/>
            <person name="Wu L."/>
            <person name="Ma J."/>
        </authorList>
    </citation>
    <scope>NUCLEOTIDE SEQUENCE [LARGE SCALE GENOMIC DNA]</scope>
    <source>
        <strain evidence="3">NBRC 111981</strain>
    </source>
</reference>
<name>A0ABQ5XD48_9GAMM</name>
<proteinExistence type="predicted"/>
<dbReference type="InterPro" id="IPR007367">
    <property type="entry name" value="DUF433"/>
</dbReference>
<feature type="compositionally biased region" description="Basic and acidic residues" evidence="1">
    <location>
        <begin position="216"/>
        <end position="225"/>
    </location>
</feature>
<dbReference type="Pfam" id="PF04255">
    <property type="entry name" value="DUF433"/>
    <property type="match status" value="1"/>
</dbReference>
<protein>
    <recommendedName>
        <fullName evidence="4">DUF433 domain-containing protein</fullName>
    </recommendedName>
</protein>
<dbReference type="PANTHER" id="PTHR34849:SF3">
    <property type="entry name" value="SSR2962 PROTEIN"/>
    <property type="match status" value="1"/>
</dbReference>
<organism evidence="2 3">
    <name type="scientific">Dyella flagellata</name>
    <dbReference type="NCBI Taxonomy" id="1867833"/>
    <lineage>
        <taxon>Bacteria</taxon>
        <taxon>Pseudomonadati</taxon>
        <taxon>Pseudomonadota</taxon>
        <taxon>Gammaproteobacteria</taxon>
        <taxon>Lysobacterales</taxon>
        <taxon>Rhodanobacteraceae</taxon>
        <taxon>Dyella</taxon>
    </lineage>
</organism>
<dbReference type="PANTHER" id="PTHR34849">
    <property type="entry name" value="SSL5025 PROTEIN"/>
    <property type="match status" value="1"/>
</dbReference>
<accession>A0ABQ5XD48</accession>
<evidence type="ECO:0008006" key="4">
    <source>
        <dbReference type="Google" id="ProtNLM"/>
    </source>
</evidence>
<sequence length="244" mass="27666">MTTYPAAMNTLRRLKTAEAAFVAGVEIQDVNRAMDERILPAELFRVGERELSPIACLFLAVYYRTSELLTANVRRQIIDRMKALIPVPSVNEVTRELLEKNWTLAFEEITVSSDPVSVNLRRYVEDTIGHYDQLVDARDWVVSDPDILNGTPVIKGTRIPVYDVAASANTGYPMEEVLAAYPSLTKVDVERAALYAKTNPMRGRPREPIMPPVGARVRENRDVPYRKVKHSSARKRERDDEISH</sequence>
<dbReference type="RefSeq" id="WP_284332841.1">
    <property type="nucleotide sequence ID" value="NZ_BSOA01000034.1"/>
</dbReference>
<keyword evidence="3" id="KW-1185">Reference proteome</keyword>
<feature type="region of interest" description="Disordered" evidence="1">
    <location>
        <begin position="200"/>
        <end position="244"/>
    </location>
</feature>
<dbReference type="SUPFAM" id="SSF46689">
    <property type="entry name" value="Homeodomain-like"/>
    <property type="match status" value="1"/>
</dbReference>
<comment type="caution">
    <text evidence="2">The sequence shown here is derived from an EMBL/GenBank/DDBJ whole genome shotgun (WGS) entry which is preliminary data.</text>
</comment>
<dbReference type="Proteomes" id="UP001156627">
    <property type="component" value="Unassembled WGS sequence"/>
</dbReference>